<feature type="transmembrane region" description="Helical" evidence="5">
    <location>
        <begin position="969"/>
        <end position="988"/>
    </location>
</feature>
<feature type="domain" description="G-protein coupled receptors family 3 profile" evidence="6">
    <location>
        <begin position="862"/>
        <end position="989"/>
    </location>
</feature>
<protein>
    <recommendedName>
        <fullName evidence="6">G-protein coupled receptors family 3 profile domain-containing protein</fullName>
    </recommendedName>
</protein>
<reference evidence="7 8" key="1">
    <citation type="submission" date="2016-08" db="EMBL/GenBank/DDBJ databases">
        <title>A Parts List for Fungal Cellulosomes Revealed by Comparative Genomics.</title>
        <authorList>
            <consortium name="DOE Joint Genome Institute"/>
            <person name="Haitjema C.H."/>
            <person name="Gilmore S.P."/>
            <person name="Henske J.K."/>
            <person name="Solomon K.V."/>
            <person name="De Groot R."/>
            <person name="Kuo A."/>
            <person name="Mondo S.J."/>
            <person name="Salamov A.A."/>
            <person name="Labutti K."/>
            <person name="Zhao Z."/>
            <person name="Chiniquy J."/>
            <person name="Barry K."/>
            <person name="Brewer H.M."/>
            <person name="Purvine S.O."/>
            <person name="Wright A.T."/>
            <person name="Boxma B."/>
            <person name="Van Alen T."/>
            <person name="Hackstein J.H."/>
            <person name="Baker S.E."/>
            <person name="Grigoriev I.V."/>
            <person name="O'Malley M.A."/>
        </authorList>
    </citation>
    <scope>NUCLEOTIDE SEQUENCE [LARGE SCALE GENOMIC DNA]</scope>
    <source>
        <strain evidence="7 8">S4</strain>
    </source>
</reference>
<accession>A0A1Y1VCN9</accession>
<dbReference type="GO" id="GO:0004930">
    <property type="term" value="F:G protein-coupled receptor activity"/>
    <property type="evidence" value="ECO:0007669"/>
    <property type="project" value="InterPro"/>
</dbReference>
<evidence type="ECO:0000313" key="7">
    <source>
        <dbReference type="EMBL" id="ORX51868.1"/>
    </source>
</evidence>
<gene>
    <name evidence="7" type="ORF">BCR32DRAFT_273587</name>
</gene>
<evidence type="ECO:0000256" key="1">
    <source>
        <dbReference type="ARBA" id="ARBA00004141"/>
    </source>
</evidence>
<name>A0A1Y1VCN9_9FUNG</name>
<organism evidence="7 8">
    <name type="scientific">Anaeromyces robustus</name>
    <dbReference type="NCBI Taxonomy" id="1754192"/>
    <lineage>
        <taxon>Eukaryota</taxon>
        <taxon>Fungi</taxon>
        <taxon>Fungi incertae sedis</taxon>
        <taxon>Chytridiomycota</taxon>
        <taxon>Chytridiomycota incertae sedis</taxon>
        <taxon>Neocallimastigomycetes</taxon>
        <taxon>Neocallimastigales</taxon>
        <taxon>Neocallimastigaceae</taxon>
        <taxon>Anaeromyces</taxon>
    </lineage>
</organism>
<comment type="subcellular location">
    <subcellularLocation>
        <location evidence="1">Membrane</location>
        <topology evidence="1">Multi-pass membrane protein</topology>
    </subcellularLocation>
</comment>
<dbReference type="Pfam" id="PF00003">
    <property type="entry name" value="7tm_3"/>
    <property type="match status" value="1"/>
</dbReference>
<proteinExistence type="predicted"/>
<evidence type="ECO:0000256" key="2">
    <source>
        <dbReference type="ARBA" id="ARBA00022692"/>
    </source>
</evidence>
<sequence>MKKIMTVNNETELNKNLYNISSKSLTLNINSVDIEIVNDIIINKNIQTLSIIGISKESSVLKFNNKLFGIIFSDSIKSLTIKNISIHGYLKFENISKVNIENIDIYGTIDFYNDTINNQSVKINNLIYHAISNSNSINNCIELFGNIVISNSIFYGNTSCENSIVSYNGENINNIEISNSHFDGVYSNNCLEINNAFKSNILSSIFEKGGAYIKGGGAIRAIDSNINIDNCKFKDNFSLYDGGVFYIYNALSFNLQNIEAYNSTALETGSLLYIYSSDIVQTKGYLTDIKHFGAGNIKQSINNGGTVACVDGYTILYVENLYGEYLYGGSGAFILNDNSHIELNNIDLFKVDGFKKGGLLLTINSDNSSIFKLSNGNFQNFTQHIDILSSTIVWAEQNSDIYIENLIYNIISGTIQLDNVTIENYYSSQSVNLIRSEDIKPDKSNNNLLILNYVTISEFHPANAIIKTDMGKNIINNSSFSSIYRCIYSDYCKNAYNSASYKINDGNIADIGENSSLMINNNTIIDMFYGEHGFFARKNSTIIIIDSEVTSSIFMKGFINIDTNYENLLGYYLINNTNFLYNMGSDGTILNINNINSDSSVIFNDSSFEMNMAIGFGGVVYSNSFSTNLYVNFNNCFFSDNIAFQGGISYSMNKQCEPNFTNIDELRENDYESFSTNPVKLEFESSLEKCLSVKSGDIIQDIPNFNLIDDYDNKNYIINFEEYDTDLESFIFYSVNVNDTNNAILTGQLTHFCYNEYCSWPSFIITGNPGNYKVQLRLENYGIYKKFDISPLEIDITIEECNKPYIFQDINNIGFKSCYLPECDFSCNTGKCVNTNVCNCEESKYTGKYCNEFYKLERKKSLDTIFRVIAMFLLLITIAIIISIYLLRNNIVIISAGIIFQYIIIIGIMLNCIYLFISIINEKTKKNCVFSFLLYNLGFSLIFGSFIMKTYRIFIILSYSTKKVLNQKTLFLYILMISMIYVIDINMVN</sequence>
<feature type="transmembrane region" description="Helical" evidence="5">
    <location>
        <begin position="929"/>
        <end position="948"/>
    </location>
</feature>
<feature type="transmembrane region" description="Helical" evidence="5">
    <location>
        <begin position="899"/>
        <end position="917"/>
    </location>
</feature>
<evidence type="ECO:0000256" key="5">
    <source>
        <dbReference type="SAM" id="Phobius"/>
    </source>
</evidence>
<dbReference type="AlphaFoldDB" id="A0A1Y1VCN9"/>
<dbReference type="EMBL" id="MCFG01000729">
    <property type="protein sequence ID" value="ORX51868.1"/>
    <property type="molecule type" value="Genomic_DNA"/>
</dbReference>
<evidence type="ECO:0000256" key="4">
    <source>
        <dbReference type="ARBA" id="ARBA00023136"/>
    </source>
</evidence>
<keyword evidence="8" id="KW-1185">Reference proteome</keyword>
<dbReference type="PROSITE" id="PS50259">
    <property type="entry name" value="G_PROTEIN_RECEP_F3_4"/>
    <property type="match status" value="1"/>
</dbReference>
<evidence type="ECO:0000259" key="6">
    <source>
        <dbReference type="PROSITE" id="PS50259"/>
    </source>
</evidence>
<dbReference type="Proteomes" id="UP000193944">
    <property type="component" value="Unassembled WGS sequence"/>
</dbReference>
<comment type="caution">
    <text evidence="7">The sequence shown here is derived from an EMBL/GenBank/DDBJ whole genome shotgun (WGS) entry which is preliminary data.</text>
</comment>
<evidence type="ECO:0000313" key="8">
    <source>
        <dbReference type="Proteomes" id="UP000193944"/>
    </source>
</evidence>
<keyword evidence="3 5" id="KW-1133">Transmembrane helix</keyword>
<dbReference type="GO" id="GO:0016020">
    <property type="term" value="C:membrane"/>
    <property type="evidence" value="ECO:0007669"/>
    <property type="project" value="UniProtKB-SubCell"/>
</dbReference>
<keyword evidence="2 5" id="KW-0812">Transmembrane</keyword>
<feature type="transmembrane region" description="Helical" evidence="5">
    <location>
        <begin position="865"/>
        <end position="887"/>
    </location>
</feature>
<dbReference type="InterPro" id="IPR017978">
    <property type="entry name" value="GPCR_3_C"/>
</dbReference>
<keyword evidence="4 5" id="KW-0472">Membrane</keyword>
<dbReference type="STRING" id="1754192.A0A1Y1VCN9"/>
<reference evidence="7 8" key="2">
    <citation type="submission" date="2016-08" db="EMBL/GenBank/DDBJ databases">
        <title>Pervasive Adenine N6-methylation of Active Genes in Fungi.</title>
        <authorList>
            <consortium name="DOE Joint Genome Institute"/>
            <person name="Mondo S.J."/>
            <person name="Dannebaum R.O."/>
            <person name="Kuo R.C."/>
            <person name="Labutti K."/>
            <person name="Haridas S."/>
            <person name="Kuo A."/>
            <person name="Salamov A."/>
            <person name="Ahrendt S.R."/>
            <person name="Lipzen A."/>
            <person name="Sullivan W."/>
            <person name="Andreopoulos W.B."/>
            <person name="Clum A."/>
            <person name="Lindquist E."/>
            <person name="Daum C."/>
            <person name="Ramamoorthy G.K."/>
            <person name="Gryganskyi A."/>
            <person name="Culley D."/>
            <person name="Magnuson J.K."/>
            <person name="James T.Y."/>
            <person name="O'Malley M.A."/>
            <person name="Stajich J.E."/>
            <person name="Spatafora J.W."/>
            <person name="Visel A."/>
            <person name="Grigoriev I.V."/>
        </authorList>
    </citation>
    <scope>NUCLEOTIDE SEQUENCE [LARGE SCALE GENOMIC DNA]</scope>
    <source>
        <strain evidence="7 8">S4</strain>
    </source>
</reference>
<evidence type="ECO:0000256" key="3">
    <source>
        <dbReference type="ARBA" id="ARBA00022989"/>
    </source>
</evidence>
<dbReference type="OrthoDB" id="2157272at2759"/>